<dbReference type="SUPFAM" id="SSF51445">
    <property type="entry name" value="(Trans)glycosidases"/>
    <property type="match status" value="1"/>
</dbReference>
<keyword evidence="2" id="KW-0326">Glycosidase</keyword>
<sequence>MKKTSLIAVLLAAMLAAPVSTAAPSRVVQRDGHHALLVDGNPFLMLGAQAHNSSNFPAALGEVWAAARDMQANIVLMPVTWEQAEPMEGKFEFSFVDTLVKEAHQNKQRLVLLWFATWKNTSAAYTPAWVKPKPKRFPAMLDKTSNSEAIQASMRLLQRKHNAPWIPEIGNAEGYVRWIYPALGRGAIGIAPFSLDYFNYSSYPLGAKRTDTAMGEPFARVFGAFQPIQRQWAQSALEGSDRKPQSLELPGGWVAKLSYRQMQVGELAWDSKDERLAGTEQPGGGVAIAQVGEDEFLIVGQRTRARMEGAPGASGFMLHAEEGRFDDKSRRRREYVWNGDQVKRGLNPTAEPVMLKVTMARALKPCCYGSNSTSSGPA</sequence>
<reference evidence="6 7" key="1">
    <citation type="submission" date="2024-08" db="EMBL/GenBank/DDBJ databases">
        <authorList>
            <person name="Lu H."/>
        </authorList>
    </citation>
    <scope>NUCLEOTIDE SEQUENCE [LARGE SCALE GENOMIC DNA]</scope>
    <source>
        <strain evidence="6 7">LYH14W</strain>
    </source>
</reference>
<proteinExistence type="predicted"/>
<dbReference type="InterPro" id="IPR013529">
    <property type="entry name" value="Glyco_hydro_42_N"/>
</dbReference>
<evidence type="ECO:0000313" key="6">
    <source>
        <dbReference type="EMBL" id="MFG6432923.1"/>
    </source>
</evidence>
<dbReference type="Proteomes" id="UP001606210">
    <property type="component" value="Unassembled WGS sequence"/>
</dbReference>
<organism evidence="6 7">
    <name type="scientific">Pelomonas parva</name>
    <dbReference type="NCBI Taxonomy" id="3299032"/>
    <lineage>
        <taxon>Bacteria</taxon>
        <taxon>Pseudomonadati</taxon>
        <taxon>Pseudomonadota</taxon>
        <taxon>Betaproteobacteria</taxon>
        <taxon>Burkholderiales</taxon>
        <taxon>Sphaerotilaceae</taxon>
        <taxon>Roseateles</taxon>
    </lineage>
</organism>
<gene>
    <name evidence="6" type="ORF">ACG00Y_23610</name>
</gene>
<dbReference type="InterPro" id="IPR040719">
    <property type="entry name" value="DUF5597"/>
</dbReference>
<keyword evidence="7" id="KW-1185">Reference proteome</keyword>
<dbReference type="Gene3D" id="3.20.20.80">
    <property type="entry name" value="Glycosidases"/>
    <property type="match status" value="2"/>
</dbReference>
<protein>
    <submittedName>
        <fullName evidence="6">DUF5597 domain-containing protein</fullName>
    </submittedName>
</protein>
<evidence type="ECO:0000256" key="1">
    <source>
        <dbReference type="ARBA" id="ARBA00022801"/>
    </source>
</evidence>
<evidence type="ECO:0000256" key="3">
    <source>
        <dbReference type="SAM" id="SignalP"/>
    </source>
</evidence>
<dbReference type="InterPro" id="IPR017853">
    <property type="entry name" value="GH"/>
</dbReference>
<accession>A0ABW7FC06</accession>
<dbReference type="Gene3D" id="2.60.220.20">
    <property type="entry name" value="putative beta-Galactosidase from caulobacter crescentus"/>
    <property type="match status" value="1"/>
</dbReference>
<keyword evidence="1" id="KW-0378">Hydrolase</keyword>
<dbReference type="EMBL" id="JBIGHV010000010">
    <property type="protein sequence ID" value="MFG6432923.1"/>
    <property type="molecule type" value="Genomic_DNA"/>
</dbReference>
<evidence type="ECO:0000313" key="7">
    <source>
        <dbReference type="Proteomes" id="UP001606210"/>
    </source>
</evidence>
<evidence type="ECO:0000256" key="2">
    <source>
        <dbReference type="ARBA" id="ARBA00023295"/>
    </source>
</evidence>
<dbReference type="Pfam" id="PF18120">
    <property type="entry name" value="DUF5597"/>
    <property type="match status" value="1"/>
</dbReference>
<dbReference type="Pfam" id="PF02449">
    <property type="entry name" value="Glyco_hydro_42"/>
    <property type="match status" value="1"/>
</dbReference>
<comment type="caution">
    <text evidence="6">The sequence shown here is derived from an EMBL/GenBank/DDBJ whole genome shotgun (WGS) entry which is preliminary data.</text>
</comment>
<dbReference type="RefSeq" id="WP_394483183.1">
    <property type="nucleotide sequence ID" value="NZ_JBIGHV010000010.1"/>
</dbReference>
<feature type="signal peptide" evidence="3">
    <location>
        <begin position="1"/>
        <end position="22"/>
    </location>
</feature>
<feature type="domain" description="Glycoside hydrolase family 42 N-terminal" evidence="4">
    <location>
        <begin position="77"/>
        <end position="150"/>
    </location>
</feature>
<feature type="domain" description="DUF5597" evidence="5">
    <location>
        <begin position="233"/>
        <end position="347"/>
    </location>
</feature>
<keyword evidence="3" id="KW-0732">Signal</keyword>
<evidence type="ECO:0000259" key="5">
    <source>
        <dbReference type="Pfam" id="PF18120"/>
    </source>
</evidence>
<name>A0ABW7FC06_9BURK</name>
<feature type="chain" id="PRO_5045655890" evidence="3">
    <location>
        <begin position="23"/>
        <end position="378"/>
    </location>
</feature>
<evidence type="ECO:0000259" key="4">
    <source>
        <dbReference type="Pfam" id="PF02449"/>
    </source>
</evidence>